<reference evidence="3 4" key="1">
    <citation type="submission" date="2024-11" db="EMBL/GenBank/DDBJ databases">
        <title>Chromosome-level genome assembly of the freshwater bivalve Anodonta woodiana.</title>
        <authorList>
            <person name="Chen X."/>
        </authorList>
    </citation>
    <scope>NUCLEOTIDE SEQUENCE [LARGE SCALE GENOMIC DNA]</scope>
    <source>
        <strain evidence="3">MN2024</strain>
        <tissue evidence="3">Gills</tissue>
    </source>
</reference>
<keyword evidence="4" id="KW-1185">Reference proteome</keyword>
<dbReference type="PANTHER" id="PTHR22801">
    <property type="entry name" value="LITHOSTATHINE"/>
    <property type="match status" value="1"/>
</dbReference>
<dbReference type="PANTHER" id="PTHR22801:SF63">
    <property type="entry name" value="C-TYPE LECTIN DOMAIN-CONTAINING PROTEIN"/>
    <property type="match status" value="1"/>
</dbReference>
<dbReference type="AlphaFoldDB" id="A0ABD3V5L6"/>
<dbReference type="Gene3D" id="3.10.100.10">
    <property type="entry name" value="Mannose-Binding Protein A, subunit A"/>
    <property type="match status" value="2"/>
</dbReference>
<dbReference type="InterPro" id="IPR001304">
    <property type="entry name" value="C-type_lectin-like"/>
</dbReference>
<dbReference type="CDD" id="cd00037">
    <property type="entry name" value="CLECT"/>
    <property type="match status" value="2"/>
</dbReference>
<dbReference type="Proteomes" id="UP001634394">
    <property type="component" value="Unassembled WGS sequence"/>
</dbReference>
<keyword evidence="1" id="KW-0732">Signal</keyword>
<name>A0ABD3V5L6_SINWO</name>
<feature type="domain" description="C-type lectin" evidence="2">
    <location>
        <begin position="45"/>
        <end position="200"/>
    </location>
</feature>
<evidence type="ECO:0000313" key="3">
    <source>
        <dbReference type="EMBL" id="KAL3856103.1"/>
    </source>
</evidence>
<dbReference type="SMART" id="SM00034">
    <property type="entry name" value="CLECT"/>
    <property type="match status" value="2"/>
</dbReference>
<sequence>MISVIPSLPIVFTVFVALLHIRETATISESDRCPDGYIIFRSEKFTQKCVKVSTEPKTWAEADKICKSDLGYLINMNSPSSFSFFNYTAERIVYIANFTFETGITEFWTGMHVREGRLVWDGFPVENVSRSFYASQFETDWSWEAGQPSELRECGKMKQNLSSLTYFDELRNQSVTETRPLGKYMAALAPCEKRLPFACERFVTSTGGLKHTSSCPDGWIGNAELDACYRIFSNSLAFEDASHFCRQLNGSMMSTFSDFESAISRGVYNWFRNNDAYLRIGSLLVWVNSTGVCNALASETIDVHNCYSALPFACQMPTQYNAPEEITAYSPYEDQSELLNRRPFSPLPVIFKMDRPPSENEVVVVEHNGQEVIPSDYIVMSLGSSFQRPYIINLTIPAGFRDEIPPR</sequence>
<comment type="caution">
    <text evidence="3">The sequence shown here is derived from an EMBL/GenBank/DDBJ whole genome shotgun (WGS) entry which is preliminary data.</text>
</comment>
<dbReference type="InterPro" id="IPR016186">
    <property type="entry name" value="C-type_lectin-like/link_sf"/>
</dbReference>
<dbReference type="Pfam" id="PF00059">
    <property type="entry name" value="Lectin_C"/>
    <property type="match status" value="1"/>
</dbReference>
<protein>
    <recommendedName>
        <fullName evidence="2">C-type lectin domain-containing protein</fullName>
    </recommendedName>
</protein>
<feature type="non-terminal residue" evidence="3">
    <location>
        <position position="407"/>
    </location>
</feature>
<dbReference type="InterPro" id="IPR016187">
    <property type="entry name" value="CTDL_fold"/>
</dbReference>
<feature type="chain" id="PRO_5044822556" description="C-type lectin domain-containing protein" evidence="1">
    <location>
        <begin position="27"/>
        <end position="407"/>
    </location>
</feature>
<evidence type="ECO:0000313" key="4">
    <source>
        <dbReference type="Proteomes" id="UP001634394"/>
    </source>
</evidence>
<dbReference type="EMBL" id="JBJQND010000014">
    <property type="protein sequence ID" value="KAL3856103.1"/>
    <property type="molecule type" value="Genomic_DNA"/>
</dbReference>
<dbReference type="InterPro" id="IPR050801">
    <property type="entry name" value="Ca-Dep_Lectins_ImmuneDev"/>
</dbReference>
<evidence type="ECO:0000256" key="1">
    <source>
        <dbReference type="SAM" id="SignalP"/>
    </source>
</evidence>
<dbReference type="SUPFAM" id="SSF56436">
    <property type="entry name" value="C-type lectin-like"/>
    <property type="match status" value="2"/>
</dbReference>
<proteinExistence type="predicted"/>
<feature type="signal peptide" evidence="1">
    <location>
        <begin position="1"/>
        <end position="26"/>
    </location>
</feature>
<evidence type="ECO:0000259" key="2">
    <source>
        <dbReference type="PROSITE" id="PS50041"/>
    </source>
</evidence>
<dbReference type="PROSITE" id="PS50041">
    <property type="entry name" value="C_TYPE_LECTIN_2"/>
    <property type="match status" value="1"/>
</dbReference>
<accession>A0ABD3V5L6</accession>
<organism evidence="3 4">
    <name type="scientific">Sinanodonta woodiana</name>
    <name type="common">Chinese pond mussel</name>
    <name type="synonym">Anodonta woodiana</name>
    <dbReference type="NCBI Taxonomy" id="1069815"/>
    <lineage>
        <taxon>Eukaryota</taxon>
        <taxon>Metazoa</taxon>
        <taxon>Spiralia</taxon>
        <taxon>Lophotrochozoa</taxon>
        <taxon>Mollusca</taxon>
        <taxon>Bivalvia</taxon>
        <taxon>Autobranchia</taxon>
        <taxon>Heteroconchia</taxon>
        <taxon>Palaeoheterodonta</taxon>
        <taxon>Unionida</taxon>
        <taxon>Unionoidea</taxon>
        <taxon>Unionidae</taxon>
        <taxon>Unioninae</taxon>
        <taxon>Sinanodonta</taxon>
    </lineage>
</organism>
<gene>
    <name evidence="3" type="ORF">ACJMK2_015298</name>
</gene>